<name>L0FWG2_ECHVK</name>
<accession>L0FWG2</accession>
<dbReference type="OrthoDB" id="798617at2"/>
<evidence type="ECO:0000313" key="2">
    <source>
        <dbReference type="Proteomes" id="UP000010796"/>
    </source>
</evidence>
<dbReference type="HOGENOM" id="CLU_2034375_0_0_10"/>
<dbReference type="STRING" id="926556.Echvi_1368"/>
<dbReference type="AlphaFoldDB" id="L0FWG2"/>
<reference evidence="2" key="1">
    <citation type="submission" date="2012-02" db="EMBL/GenBank/DDBJ databases">
        <title>The complete genome of Echinicola vietnamensis DSM 17526.</title>
        <authorList>
            <person name="Lucas S."/>
            <person name="Copeland A."/>
            <person name="Lapidus A."/>
            <person name="Glavina del Rio T."/>
            <person name="Dalin E."/>
            <person name="Tice H."/>
            <person name="Bruce D."/>
            <person name="Goodwin L."/>
            <person name="Pitluck S."/>
            <person name="Peters L."/>
            <person name="Ovchinnikova G."/>
            <person name="Teshima H."/>
            <person name="Kyrpides N."/>
            <person name="Mavromatis K."/>
            <person name="Ivanova N."/>
            <person name="Brettin T."/>
            <person name="Detter J.C."/>
            <person name="Han C."/>
            <person name="Larimer F."/>
            <person name="Land M."/>
            <person name="Hauser L."/>
            <person name="Markowitz V."/>
            <person name="Cheng J.-F."/>
            <person name="Hugenholtz P."/>
            <person name="Woyke T."/>
            <person name="Wu D."/>
            <person name="Brambilla E."/>
            <person name="Klenk H.-P."/>
            <person name="Eisen J.A."/>
        </authorList>
    </citation>
    <scope>NUCLEOTIDE SEQUENCE [LARGE SCALE GENOMIC DNA]</scope>
    <source>
        <strain evidence="2">DSM 17526 / LMG 23754 / KMM 6221</strain>
    </source>
</reference>
<proteinExistence type="predicted"/>
<dbReference type="RefSeq" id="WP_015265201.1">
    <property type="nucleotide sequence ID" value="NC_019904.1"/>
</dbReference>
<gene>
    <name evidence="1" type="ordered locus">Echvi_1368</name>
</gene>
<keyword evidence="2" id="KW-1185">Reference proteome</keyword>
<sequence>MTELNPEGMNQVMGELYALNDELLLEEAQQVCSDFKSWLTNKFTVTDQQMEYLDGVPEKVLFMWGAQLAALLVARTQIEIFGPPQTFRTKQTDMESQSKIRHIPGQPPQVEMSASIEFIQP</sequence>
<dbReference type="Proteomes" id="UP000010796">
    <property type="component" value="Chromosome"/>
</dbReference>
<evidence type="ECO:0000313" key="1">
    <source>
        <dbReference type="EMBL" id="AGA77637.1"/>
    </source>
</evidence>
<dbReference type="KEGG" id="evi:Echvi_1368"/>
<organism evidence="1 2">
    <name type="scientific">Echinicola vietnamensis (strain DSM 17526 / LMG 23754 / KMM 6221)</name>
    <dbReference type="NCBI Taxonomy" id="926556"/>
    <lineage>
        <taxon>Bacteria</taxon>
        <taxon>Pseudomonadati</taxon>
        <taxon>Bacteroidota</taxon>
        <taxon>Cytophagia</taxon>
        <taxon>Cytophagales</taxon>
        <taxon>Cyclobacteriaceae</taxon>
        <taxon>Echinicola</taxon>
    </lineage>
</organism>
<dbReference type="EMBL" id="CP003346">
    <property type="protein sequence ID" value="AGA77637.1"/>
    <property type="molecule type" value="Genomic_DNA"/>
</dbReference>
<protein>
    <submittedName>
        <fullName evidence="1">Uncharacterized protein</fullName>
    </submittedName>
</protein>